<protein>
    <submittedName>
        <fullName evidence="1">Uncharacterized protein</fullName>
    </submittedName>
</protein>
<organism evidence="1 2">
    <name type="scientific">Halostagnicola larsenii XH-48</name>
    <dbReference type="NCBI Taxonomy" id="797299"/>
    <lineage>
        <taxon>Archaea</taxon>
        <taxon>Methanobacteriati</taxon>
        <taxon>Methanobacteriota</taxon>
        <taxon>Stenosarchaea group</taxon>
        <taxon>Halobacteria</taxon>
        <taxon>Halobacteriales</taxon>
        <taxon>Natrialbaceae</taxon>
        <taxon>Halostagnicola</taxon>
    </lineage>
</organism>
<reference evidence="1 2" key="1">
    <citation type="submission" date="2014-01" db="EMBL/GenBank/DDBJ databases">
        <authorList>
            <consortium name="DOE Joint Genome Institute"/>
            <person name="Anderson I."/>
            <person name="Huntemann M."/>
            <person name="Han J."/>
            <person name="Chen A."/>
            <person name="Kyrpides N."/>
            <person name="Mavromatis K."/>
            <person name="Markowitz V."/>
            <person name="Palaniappan K."/>
            <person name="Ivanova N."/>
            <person name="Schaumberg A."/>
            <person name="Pati A."/>
            <person name="Liolios K."/>
            <person name="Nordberg H.P."/>
            <person name="Cantor M.N."/>
            <person name="Hua S.X."/>
            <person name="Woyke T."/>
        </authorList>
    </citation>
    <scope>NUCLEOTIDE SEQUENCE [LARGE SCALE GENOMIC DNA]</scope>
    <source>
        <strain evidence="1 2">XH-48</strain>
        <plasmid evidence="2">4</plasmid>
    </source>
</reference>
<gene>
    <name evidence="1" type="ORF">HALLA_20300</name>
</gene>
<dbReference type="AlphaFoldDB" id="W0JYG4"/>
<proteinExistence type="predicted"/>
<keyword evidence="1" id="KW-0614">Plasmid</keyword>
<name>W0JYG4_9EURY</name>
<dbReference type="EMBL" id="CP007058">
    <property type="protein sequence ID" value="AHG02245.1"/>
    <property type="molecule type" value="Genomic_DNA"/>
</dbReference>
<geneLocation type="plasmid" evidence="2">
    <name>4</name>
</geneLocation>
<evidence type="ECO:0000313" key="2">
    <source>
        <dbReference type="Proteomes" id="UP000019024"/>
    </source>
</evidence>
<dbReference type="KEGG" id="hlr:HALLA_20300"/>
<keyword evidence="2" id="KW-1185">Reference proteome</keyword>
<evidence type="ECO:0000313" key="1">
    <source>
        <dbReference type="EMBL" id="AHG02245.1"/>
    </source>
</evidence>
<sequence length="173" mass="17933">MDSITFGDPDGIDDSETLDEEDNGLVVEWGGFDAGTTGADFTIFIAGTSGGDGGSWTGGGETTASEALATGSETLTGTNGSATFTWTDVFGEPQPVDVTAHTEIALSDFEADTNNATTVRELEVTIEVVVPDEDELTATATTTATITVNNQDVTIEFGGQGTFEIESDEEVVE</sequence>
<dbReference type="HOGENOM" id="CLU_1544162_0_0_2"/>
<dbReference type="Proteomes" id="UP000019024">
    <property type="component" value="Plasmid unnamed3"/>
</dbReference>
<accession>W0JYG4</accession>